<dbReference type="EMBL" id="JASMRN010000003">
    <property type="protein sequence ID" value="MEZ7514612.1"/>
    <property type="molecule type" value="Genomic_DNA"/>
</dbReference>
<reference evidence="2 3" key="1">
    <citation type="submission" date="2023-05" db="EMBL/GenBank/DDBJ databases">
        <title>Adaptations of aquatic viruses from atmosphere-close ecosystems of the Central Arctic Ocean.</title>
        <authorList>
            <person name="Rahlff J."/>
            <person name="Holmfeldt K."/>
        </authorList>
    </citation>
    <scope>NUCLEOTIDE SEQUENCE [LARGE SCALE GENOMIC DNA]</scope>
    <source>
        <strain evidence="2 3">Arc14</strain>
    </source>
</reference>
<feature type="transmembrane region" description="Helical" evidence="1">
    <location>
        <begin position="114"/>
        <end position="133"/>
    </location>
</feature>
<dbReference type="Proteomes" id="UP001568894">
    <property type="component" value="Unassembled WGS sequence"/>
</dbReference>
<keyword evidence="1" id="KW-1133">Transmembrane helix</keyword>
<evidence type="ECO:0000256" key="1">
    <source>
        <dbReference type="SAM" id="Phobius"/>
    </source>
</evidence>
<protein>
    <recommendedName>
        <fullName evidence="4">DUF2231 domain-containing protein</fullName>
    </recommendedName>
</protein>
<organism evidence="2 3">
    <name type="scientific">Flavobacterium frigidarium</name>
    <dbReference type="NCBI Taxonomy" id="99286"/>
    <lineage>
        <taxon>Bacteria</taxon>
        <taxon>Pseudomonadati</taxon>
        <taxon>Bacteroidota</taxon>
        <taxon>Flavobacteriia</taxon>
        <taxon>Flavobacteriales</taxon>
        <taxon>Flavobacteriaceae</taxon>
        <taxon>Flavobacterium</taxon>
    </lineage>
</organism>
<keyword evidence="1" id="KW-0812">Transmembrane</keyword>
<name>A0ABV4KAE0_9FLAO</name>
<accession>A0ABV4KAE0</accession>
<feature type="transmembrane region" description="Helical" evidence="1">
    <location>
        <begin position="12"/>
        <end position="31"/>
    </location>
</feature>
<feature type="transmembrane region" description="Helical" evidence="1">
    <location>
        <begin position="38"/>
        <end position="58"/>
    </location>
</feature>
<dbReference type="RefSeq" id="WP_371568572.1">
    <property type="nucleotide sequence ID" value="NZ_JASMRN010000003.1"/>
</dbReference>
<evidence type="ECO:0008006" key="4">
    <source>
        <dbReference type="Google" id="ProtNLM"/>
    </source>
</evidence>
<keyword evidence="1" id="KW-0472">Membrane</keyword>
<keyword evidence="3" id="KW-1185">Reference proteome</keyword>
<gene>
    <name evidence="2" type="ORF">QO192_04860</name>
</gene>
<comment type="caution">
    <text evidence="2">The sequence shown here is derived from an EMBL/GenBank/DDBJ whole genome shotgun (WGS) entry which is preliminary data.</text>
</comment>
<sequence>MNDAHWHLVVNHFPIIGGILGLGILIVGLVLKNSTVKNTAYILFVVAAIFAFVSMATGEAAEELVEDMPNLGHQIIHEHEELAEKLALLLYGTAFFSLLSMYTDVEKHKYAKTISIVTLLLAIGSSVVGTFVGNSGGEIRHTEIRENGTNAVPSKESVTTDNHKE</sequence>
<evidence type="ECO:0000313" key="3">
    <source>
        <dbReference type="Proteomes" id="UP001568894"/>
    </source>
</evidence>
<proteinExistence type="predicted"/>
<evidence type="ECO:0000313" key="2">
    <source>
        <dbReference type="EMBL" id="MEZ7514612.1"/>
    </source>
</evidence>